<sequence>MEDAVAPEPTEVISGGAAGPAPALGSGDSGSGPVPAPPAGPEVRVRFEQLIAEELNGLYRSALRLTRNPTAAEDLVQEVMLKAWRSFHTFQEGTSIRAWLHRILMNAFFDSYRKQAREPEVLDQQDVGEFYLYDKAQEGESLGEAGNPEVEVLDRIMDADVRHSLDALPVQYRAAVLLSDVQGFTYKEIAEMLGVPVGTVMSRLFRGRHLLQRQLWESATKRHLLKGDGR</sequence>
<keyword evidence="3 6" id="KW-0731">Sigma factor</keyword>
<dbReference type="GO" id="GO:0006950">
    <property type="term" value="P:response to stress"/>
    <property type="evidence" value="ECO:0007669"/>
    <property type="project" value="UniProtKB-ARBA"/>
</dbReference>
<evidence type="ECO:0000256" key="7">
    <source>
        <dbReference type="SAM" id="MobiDB-lite"/>
    </source>
</evidence>
<feature type="domain" description="RNA polymerase sigma factor 70 region 4 type 2" evidence="9">
    <location>
        <begin position="161"/>
        <end position="208"/>
    </location>
</feature>
<evidence type="ECO:0000256" key="1">
    <source>
        <dbReference type="ARBA" id="ARBA00010641"/>
    </source>
</evidence>
<dbReference type="SUPFAM" id="SSF88946">
    <property type="entry name" value="Sigma2 domain of RNA polymerase sigma factors"/>
    <property type="match status" value="1"/>
</dbReference>
<dbReference type="InterPro" id="IPR039425">
    <property type="entry name" value="RNA_pol_sigma-70-like"/>
</dbReference>
<comment type="caution">
    <text evidence="10">The sequence shown here is derived from an EMBL/GenBank/DDBJ whole genome shotgun (WGS) entry which is preliminary data.</text>
</comment>
<keyword evidence="5 6" id="KW-0804">Transcription</keyword>
<keyword evidence="2 6" id="KW-0805">Transcription regulation</keyword>
<dbReference type="Pfam" id="PF04542">
    <property type="entry name" value="Sigma70_r2"/>
    <property type="match status" value="1"/>
</dbReference>
<name>A0A537JF89_9BACT</name>
<dbReference type="PROSITE" id="PS01063">
    <property type="entry name" value="SIGMA70_ECF"/>
    <property type="match status" value="1"/>
</dbReference>
<dbReference type="AlphaFoldDB" id="A0A537JF89"/>
<dbReference type="Pfam" id="PF08281">
    <property type="entry name" value="Sigma70_r4_2"/>
    <property type="match status" value="1"/>
</dbReference>
<evidence type="ECO:0000313" key="11">
    <source>
        <dbReference type="Proteomes" id="UP000320048"/>
    </source>
</evidence>
<dbReference type="InterPro" id="IPR013325">
    <property type="entry name" value="RNA_pol_sigma_r2"/>
</dbReference>
<dbReference type="SUPFAM" id="SSF88659">
    <property type="entry name" value="Sigma3 and sigma4 domains of RNA polymerase sigma factors"/>
    <property type="match status" value="1"/>
</dbReference>
<dbReference type="InterPro" id="IPR014284">
    <property type="entry name" value="RNA_pol_sigma-70_dom"/>
</dbReference>
<dbReference type="Proteomes" id="UP000320048">
    <property type="component" value="Unassembled WGS sequence"/>
</dbReference>
<evidence type="ECO:0000256" key="5">
    <source>
        <dbReference type="ARBA" id="ARBA00023163"/>
    </source>
</evidence>
<organism evidence="10 11">
    <name type="scientific">Candidatus Segetimicrobium genomatis</name>
    <dbReference type="NCBI Taxonomy" id="2569760"/>
    <lineage>
        <taxon>Bacteria</taxon>
        <taxon>Bacillati</taxon>
        <taxon>Candidatus Sysuimicrobiota</taxon>
        <taxon>Candidatus Sysuimicrobiia</taxon>
        <taxon>Candidatus Sysuimicrobiales</taxon>
        <taxon>Candidatus Segetimicrobiaceae</taxon>
        <taxon>Candidatus Segetimicrobium</taxon>
    </lineage>
</organism>
<feature type="region of interest" description="Disordered" evidence="7">
    <location>
        <begin position="1"/>
        <end position="41"/>
    </location>
</feature>
<dbReference type="InterPro" id="IPR013249">
    <property type="entry name" value="RNA_pol_sigma70_r4_t2"/>
</dbReference>
<dbReference type="Gene3D" id="1.10.10.10">
    <property type="entry name" value="Winged helix-like DNA-binding domain superfamily/Winged helix DNA-binding domain"/>
    <property type="match status" value="1"/>
</dbReference>
<dbReference type="Gene3D" id="1.10.1740.10">
    <property type="match status" value="1"/>
</dbReference>
<evidence type="ECO:0000256" key="3">
    <source>
        <dbReference type="ARBA" id="ARBA00023082"/>
    </source>
</evidence>
<dbReference type="GO" id="GO:0016987">
    <property type="term" value="F:sigma factor activity"/>
    <property type="evidence" value="ECO:0007669"/>
    <property type="project" value="UniProtKB-KW"/>
</dbReference>
<evidence type="ECO:0000256" key="2">
    <source>
        <dbReference type="ARBA" id="ARBA00023015"/>
    </source>
</evidence>
<feature type="domain" description="RNA polymerase sigma-70 region 2" evidence="8">
    <location>
        <begin position="50"/>
        <end position="117"/>
    </location>
</feature>
<dbReference type="EMBL" id="VBAO01000138">
    <property type="protein sequence ID" value="TMI82199.1"/>
    <property type="molecule type" value="Genomic_DNA"/>
</dbReference>
<reference evidence="10 11" key="1">
    <citation type="journal article" date="2019" name="Nat. Microbiol.">
        <title>Mediterranean grassland soil C-N compound turnover is dependent on rainfall and depth, and is mediated by genomically divergent microorganisms.</title>
        <authorList>
            <person name="Diamond S."/>
            <person name="Andeer P.F."/>
            <person name="Li Z."/>
            <person name="Crits-Christoph A."/>
            <person name="Burstein D."/>
            <person name="Anantharaman K."/>
            <person name="Lane K.R."/>
            <person name="Thomas B.C."/>
            <person name="Pan C."/>
            <person name="Northen T.R."/>
            <person name="Banfield J.F."/>
        </authorList>
    </citation>
    <scope>NUCLEOTIDE SEQUENCE [LARGE SCALE GENOMIC DNA]</scope>
    <source>
        <strain evidence="10">NP_7</strain>
    </source>
</reference>
<dbReference type="GO" id="GO:0003677">
    <property type="term" value="F:DNA binding"/>
    <property type="evidence" value="ECO:0007669"/>
    <property type="project" value="UniProtKB-KW"/>
</dbReference>
<gene>
    <name evidence="10" type="ORF">E6H04_05210</name>
</gene>
<dbReference type="InterPro" id="IPR013324">
    <property type="entry name" value="RNA_pol_sigma_r3/r4-like"/>
</dbReference>
<accession>A0A537JF89</accession>
<dbReference type="PANTHER" id="PTHR43133">
    <property type="entry name" value="RNA POLYMERASE ECF-TYPE SIGMA FACTO"/>
    <property type="match status" value="1"/>
</dbReference>
<evidence type="ECO:0000256" key="6">
    <source>
        <dbReference type="RuleBase" id="RU000716"/>
    </source>
</evidence>
<dbReference type="CDD" id="cd06171">
    <property type="entry name" value="Sigma70_r4"/>
    <property type="match status" value="1"/>
</dbReference>
<protein>
    <recommendedName>
        <fullName evidence="6">RNA polymerase sigma factor</fullName>
    </recommendedName>
</protein>
<evidence type="ECO:0000259" key="9">
    <source>
        <dbReference type="Pfam" id="PF08281"/>
    </source>
</evidence>
<proteinExistence type="inferred from homology"/>
<dbReference type="InterPro" id="IPR036388">
    <property type="entry name" value="WH-like_DNA-bd_sf"/>
</dbReference>
<evidence type="ECO:0000259" key="8">
    <source>
        <dbReference type="Pfam" id="PF04542"/>
    </source>
</evidence>
<evidence type="ECO:0000313" key="10">
    <source>
        <dbReference type="EMBL" id="TMI82199.1"/>
    </source>
</evidence>
<evidence type="ECO:0000256" key="4">
    <source>
        <dbReference type="ARBA" id="ARBA00023125"/>
    </source>
</evidence>
<dbReference type="NCBIfam" id="TIGR02937">
    <property type="entry name" value="sigma70-ECF"/>
    <property type="match status" value="1"/>
</dbReference>
<dbReference type="GO" id="GO:0006352">
    <property type="term" value="P:DNA-templated transcription initiation"/>
    <property type="evidence" value="ECO:0007669"/>
    <property type="project" value="InterPro"/>
</dbReference>
<dbReference type="InterPro" id="IPR000838">
    <property type="entry name" value="RNA_pol_sigma70_ECF_CS"/>
</dbReference>
<dbReference type="InterPro" id="IPR007627">
    <property type="entry name" value="RNA_pol_sigma70_r2"/>
</dbReference>
<dbReference type="PANTHER" id="PTHR43133:SF59">
    <property type="entry name" value="ECF RNA POLYMERASE SIGMA FACTOR SIGR"/>
    <property type="match status" value="1"/>
</dbReference>
<comment type="similarity">
    <text evidence="1 6">Belongs to the sigma-70 factor family. ECF subfamily.</text>
</comment>
<keyword evidence="4 6" id="KW-0238">DNA-binding</keyword>